<keyword evidence="3" id="KW-1185">Reference proteome</keyword>
<organism evidence="2 3">
    <name type="scientific">Weissella halotolerans DSM 20190</name>
    <dbReference type="NCBI Taxonomy" id="1123500"/>
    <lineage>
        <taxon>Bacteria</taxon>
        <taxon>Bacillati</taxon>
        <taxon>Bacillota</taxon>
        <taxon>Bacilli</taxon>
        <taxon>Lactobacillales</taxon>
        <taxon>Lactobacillaceae</taxon>
        <taxon>Weissella</taxon>
    </lineage>
</organism>
<dbReference type="RefSeq" id="WP_051125779.1">
    <property type="nucleotide sequence ID" value="NZ_ATUU01000001.1"/>
</dbReference>
<dbReference type="PATRIC" id="fig|1123500.6.peg.69"/>
<dbReference type="InParanoid" id="A0A0R2FXZ5"/>
<protein>
    <recommendedName>
        <fullName evidence="1">N-acetyltransferase domain-containing protein</fullName>
    </recommendedName>
</protein>
<proteinExistence type="predicted"/>
<accession>A0A0R2FXZ5</accession>
<evidence type="ECO:0000313" key="3">
    <source>
        <dbReference type="Proteomes" id="UP000051296"/>
    </source>
</evidence>
<evidence type="ECO:0000313" key="2">
    <source>
        <dbReference type="EMBL" id="KRN33273.1"/>
    </source>
</evidence>
<comment type="caution">
    <text evidence="2">The sequence shown here is derived from an EMBL/GenBank/DDBJ whole genome shotgun (WGS) entry which is preliminary data.</text>
</comment>
<feature type="domain" description="N-acetyltransferase" evidence="1">
    <location>
        <begin position="1"/>
        <end position="83"/>
    </location>
</feature>
<dbReference type="Gene3D" id="3.40.630.30">
    <property type="match status" value="1"/>
</dbReference>
<dbReference type="Pfam" id="PF13508">
    <property type="entry name" value="Acetyltransf_7"/>
    <property type="match status" value="1"/>
</dbReference>
<reference evidence="2 3" key="1">
    <citation type="journal article" date="2015" name="Genome Announc.">
        <title>Expanding the biotechnology potential of lactobacilli through comparative genomics of 213 strains and associated genera.</title>
        <authorList>
            <person name="Sun Z."/>
            <person name="Harris H.M."/>
            <person name="McCann A."/>
            <person name="Guo C."/>
            <person name="Argimon S."/>
            <person name="Zhang W."/>
            <person name="Yang X."/>
            <person name="Jeffery I.B."/>
            <person name="Cooney J.C."/>
            <person name="Kagawa T.F."/>
            <person name="Liu W."/>
            <person name="Song Y."/>
            <person name="Salvetti E."/>
            <person name="Wrobel A."/>
            <person name="Rasinkangas P."/>
            <person name="Parkhill J."/>
            <person name="Rea M.C."/>
            <person name="O'Sullivan O."/>
            <person name="Ritari J."/>
            <person name="Douillard F.P."/>
            <person name="Paul Ross R."/>
            <person name="Yang R."/>
            <person name="Briner A.E."/>
            <person name="Felis G.E."/>
            <person name="de Vos W.M."/>
            <person name="Barrangou R."/>
            <person name="Klaenhammer T.R."/>
            <person name="Caufield P.W."/>
            <person name="Cui Y."/>
            <person name="Zhang H."/>
            <person name="O'Toole P.W."/>
        </authorList>
    </citation>
    <scope>NUCLEOTIDE SEQUENCE [LARGE SCALE GENOMIC DNA]</scope>
    <source>
        <strain evidence="2 3">DSM 20190</strain>
    </source>
</reference>
<dbReference type="Proteomes" id="UP000051296">
    <property type="component" value="Unassembled WGS sequence"/>
</dbReference>
<dbReference type="SUPFAM" id="SSF55729">
    <property type="entry name" value="Acyl-CoA N-acyltransferases (Nat)"/>
    <property type="match status" value="1"/>
</dbReference>
<dbReference type="InterPro" id="IPR000182">
    <property type="entry name" value="GNAT_dom"/>
</dbReference>
<dbReference type="CDD" id="cd04301">
    <property type="entry name" value="NAT_SF"/>
    <property type="match status" value="1"/>
</dbReference>
<name>A0A0R2FXZ5_9LACO</name>
<evidence type="ECO:0000259" key="1">
    <source>
        <dbReference type="PROSITE" id="PS51186"/>
    </source>
</evidence>
<dbReference type="PROSITE" id="PS51186">
    <property type="entry name" value="GNAT"/>
    <property type="match status" value="1"/>
</dbReference>
<dbReference type="GO" id="GO:0016747">
    <property type="term" value="F:acyltransferase activity, transferring groups other than amino-acyl groups"/>
    <property type="evidence" value="ECO:0007669"/>
    <property type="project" value="InterPro"/>
</dbReference>
<sequence length="90" mass="10298">MGFLGLTGDYIAGLFVKSGYRQQGIGTALLQKVKQDQPTIYLDVYLKNKKALLFYQHAGFVKVKEGVDQLTGEREYLMRWTAAEEKVHER</sequence>
<dbReference type="AlphaFoldDB" id="A0A0R2FXZ5"/>
<dbReference type="EMBL" id="JQAX01000001">
    <property type="protein sequence ID" value="KRN33273.1"/>
    <property type="molecule type" value="Genomic_DNA"/>
</dbReference>
<dbReference type="InterPro" id="IPR016181">
    <property type="entry name" value="Acyl_CoA_acyltransferase"/>
</dbReference>
<gene>
    <name evidence="2" type="ORF">IV68_GL000071</name>
</gene>
<dbReference type="eggNOG" id="COG0456">
    <property type="taxonomic scope" value="Bacteria"/>
</dbReference>